<dbReference type="Pfam" id="PF00440">
    <property type="entry name" value="TetR_N"/>
    <property type="match status" value="1"/>
</dbReference>
<proteinExistence type="predicted"/>
<dbReference type="InterPro" id="IPR001647">
    <property type="entry name" value="HTH_TetR"/>
</dbReference>
<dbReference type="Gene3D" id="1.10.10.60">
    <property type="entry name" value="Homeodomain-like"/>
    <property type="match status" value="1"/>
</dbReference>
<feature type="domain" description="HTH tetR-type" evidence="3">
    <location>
        <begin position="86"/>
        <end position="146"/>
    </location>
</feature>
<dbReference type="GO" id="GO:0003677">
    <property type="term" value="F:DNA binding"/>
    <property type="evidence" value="ECO:0007669"/>
    <property type="project" value="UniProtKB-UniRule"/>
</dbReference>
<dbReference type="InterPro" id="IPR036271">
    <property type="entry name" value="Tet_transcr_reg_TetR-rel_C_sf"/>
</dbReference>
<dbReference type="GO" id="GO:0004803">
    <property type="term" value="F:transposase activity"/>
    <property type="evidence" value="ECO:0007669"/>
    <property type="project" value="InterPro"/>
</dbReference>
<dbReference type="Pfam" id="PF01527">
    <property type="entry name" value="HTH_Tnp_1"/>
    <property type="match status" value="1"/>
</dbReference>
<dbReference type="PROSITE" id="PS50977">
    <property type="entry name" value="HTH_TETR_2"/>
    <property type="match status" value="1"/>
</dbReference>
<sequence>MLFVLTVAAGHMQQMRLLHTKCKKCNTTYDRRMGSKAHRSDPERRAAVERVLGGQRASVVARELGVHPATLYRWVHDASDGVAETPLTDVRLMHATQSLLRDHDYSQITVEQVARYSGVALRTAFHHFESKRELFRAAIDNAATVLIDAMGRRYRDAEWPSEPLLQLSLFLRLSAEAIYATPAAHVLFRDLGVPRSDSFALRWHDTFEQAVAQLLSRAADAEAIDSDTDIAAAAHTITGAMRGIHAAVFDGGDPAQALRIVARLHLTVLPG</sequence>
<accession>A0A8H2JB71</accession>
<dbReference type="AlphaFoldDB" id="A0A8H2JB71"/>
<evidence type="ECO:0000256" key="2">
    <source>
        <dbReference type="PROSITE-ProRule" id="PRU00335"/>
    </source>
</evidence>
<feature type="DNA-binding region" description="H-T-H motif" evidence="2">
    <location>
        <begin position="109"/>
        <end position="128"/>
    </location>
</feature>
<dbReference type="GO" id="GO:0006313">
    <property type="term" value="P:DNA transposition"/>
    <property type="evidence" value="ECO:0007669"/>
    <property type="project" value="InterPro"/>
</dbReference>
<dbReference type="InterPro" id="IPR009057">
    <property type="entry name" value="Homeodomain-like_sf"/>
</dbReference>
<reference evidence="4" key="1">
    <citation type="submission" date="2018-01" db="EMBL/GenBank/DDBJ databases">
        <title>Comparative genomics of Mycobacterium mucogenicum and Mycobacterium neoaurum clade members emphasizing tRNA and non-coding RNA.</title>
        <authorList>
            <person name="Behra P.R.K."/>
            <person name="Pettersson B.M.F."/>
            <person name="Das S."/>
            <person name="Dasgupta S."/>
            <person name="Kirsebom L.A."/>
        </authorList>
    </citation>
    <scope>NUCLEOTIDE SEQUENCE</scope>
    <source>
        <strain evidence="4">DSM 44124</strain>
    </source>
</reference>
<dbReference type="Gene3D" id="1.10.357.10">
    <property type="entry name" value="Tetracycline Repressor, domain 2"/>
    <property type="match status" value="1"/>
</dbReference>
<dbReference type="SUPFAM" id="SSF46689">
    <property type="entry name" value="Homeodomain-like"/>
    <property type="match status" value="2"/>
</dbReference>
<dbReference type="SUPFAM" id="SSF48498">
    <property type="entry name" value="Tetracyclin repressor-like, C-terminal domain"/>
    <property type="match status" value="1"/>
</dbReference>
<gene>
    <name evidence="4" type="ORF">C1S78_06390</name>
</gene>
<dbReference type="Gene3D" id="1.10.10.10">
    <property type="entry name" value="Winged helix-like DNA-binding domain superfamily/Winged helix DNA-binding domain"/>
    <property type="match status" value="1"/>
</dbReference>
<evidence type="ECO:0000259" key="3">
    <source>
        <dbReference type="PROSITE" id="PS50977"/>
    </source>
</evidence>
<evidence type="ECO:0000313" key="4">
    <source>
        <dbReference type="EMBL" id="TLH52031.1"/>
    </source>
</evidence>
<dbReference type="PANTHER" id="PTHR43479">
    <property type="entry name" value="ACREF/ENVCD OPERON REPRESSOR-RELATED"/>
    <property type="match status" value="1"/>
</dbReference>
<dbReference type="EMBL" id="POTL01000001">
    <property type="protein sequence ID" value="TLH52031.1"/>
    <property type="molecule type" value="Genomic_DNA"/>
</dbReference>
<keyword evidence="1 2" id="KW-0238">DNA-binding</keyword>
<dbReference type="PANTHER" id="PTHR43479:SF11">
    <property type="entry name" value="ACREF_ENVCD OPERON REPRESSOR-RELATED"/>
    <property type="match status" value="1"/>
</dbReference>
<dbReference type="InterPro" id="IPR036388">
    <property type="entry name" value="WH-like_DNA-bd_sf"/>
</dbReference>
<evidence type="ECO:0000256" key="1">
    <source>
        <dbReference type="ARBA" id="ARBA00023125"/>
    </source>
</evidence>
<comment type="caution">
    <text evidence="4">The sequence shown here is derived from an EMBL/GenBank/DDBJ whole genome shotgun (WGS) entry which is preliminary data.</text>
</comment>
<dbReference type="InterPro" id="IPR050624">
    <property type="entry name" value="HTH-type_Tx_Regulator"/>
</dbReference>
<organism evidence="4">
    <name type="scientific">Mycolicibacterium mucogenicum DSM 44124</name>
    <dbReference type="NCBI Taxonomy" id="1226753"/>
    <lineage>
        <taxon>Bacteria</taxon>
        <taxon>Bacillati</taxon>
        <taxon>Actinomycetota</taxon>
        <taxon>Actinomycetes</taxon>
        <taxon>Mycobacteriales</taxon>
        <taxon>Mycobacteriaceae</taxon>
        <taxon>Mycolicibacterium</taxon>
    </lineage>
</organism>
<dbReference type="InterPro" id="IPR002514">
    <property type="entry name" value="Transposase_8"/>
</dbReference>
<name>A0A8H2JB71_MYCMU</name>
<protein>
    <recommendedName>
        <fullName evidence="3">HTH tetR-type domain-containing protein</fullName>
    </recommendedName>
</protein>